<dbReference type="SUPFAM" id="SSF48350">
    <property type="entry name" value="GTPase activation domain, GAP"/>
    <property type="match status" value="1"/>
</dbReference>
<keyword evidence="18" id="KW-1185">Reference proteome</keyword>
<organism evidence="15 17">
    <name type="scientific">Caenorhabditis briggsae</name>
    <dbReference type="NCBI Taxonomy" id="6238"/>
    <lineage>
        <taxon>Eukaryota</taxon>
        <taxon>Metazoa</taxon>
        <taxon>Ecdysozoa</taxon>
        <taxon>Nematoda</taxon>
        <taxon>Chromadorea</taxon>
        <taxon>Rhabditida</taxon>
        <taxon>Rhabditina</taxon>
        <taxon>Rhabditomorpha</taxon>
        <taxon>Rhabditoidea</taxon>
        <taxon>Rhabditidae</taxon>
        <taxon>Peloderinae</taxon>
        <taxon>Caenorhabditis</taxon>
    </lineage>
</organism>
<dbReference type="GO" id="GO:0016020">
    <property type="term" value="C:membrane"/>
    <property type="evidence" value="ECO:0007669"/>
    <property type="project" value="UniProtKB-SubCell"/>
</dbReference>
<evidence type="ECO:0000256" key="10">
    <source>
        <dbReference type="ARBA" id="ARBA00065347"/>
    </source>
</evidence>
<dbReference type="GO" id="GO:0051049">
    <property type="term" value="P:regulation of transport"/>
    <property type="evidence" value="ECO:0007669"/>
    <property type="project" value="UniProtKB-ARBA"/>
</dbReference>
<dbReference type="PANTHER" id="PTHR23101">
    <property type="entry name" value="RAB GDP/GTP EXCHANGE FACTOR"/>
    <property type="match status" value="1"/>
</dbReference>
<feature type="domain" description="Ras-GAP" evidence="13">
    <location>
        <begin position="158"/>
        <end position="355"/>
    </location>
</feature>
<evidence type="ECO:0000256" key="11">
    <source>
        <dbReference type="ARBA" id="ARBA00074067"/>
    </source>
</evidence>
<evidence type="ECO:0000256" key="4">
    <source>
        <dbReference type="ARBA" id="ARBA00022468"/>
    </source>
</evidence>
<sequence>MSEAVEKIRSHDKYRQFYELATKIRNQKLLADAESASLHRHKQEVADLEVKLLTEAWRSSYWTNVSRQLKSQSLDPSYACRLLKEISDTEALAAYKHFGHHYSTLNQLLTVLYMEPTSVAELLNMWDQNDVTTNDNLIQTFFHLVYSCGLYPDDELKIAQVVCYLLKLQLVKSGSQMRTMLRKETSISTRFYKYFVEQMHPTMVYLTKALRKSVLNVIQLGNFWLDVDMKQSSSRFLSDGRQNSERLPEYRALVVSKLVDFVDNFLENISLALSMLPPNLNWIVRDIFCSLYEIVDDMSAIELSHACKDMIVSNLLCPAIISPQKFGVVDNDVRIGSIVNHNLAQIAMIIQMISLREFESPPEEYREFLSQCRNTHLISEMMDSLLVENMAPDVEITSLIASGKSESDLETKSNFVGSLADANKLIKMIRETPPTTDLKISRIVSVCQKMPESFASTVEKLHVENSEDSPKLSALRNIHRKVQKSFKRTGDSFYDPNELHMKTENYGGVFEKENFDVFFLDFASENYVEASEVERRKQEARKQKQLKETELLIMDNISSDSAPITIKASAATNAPIANNNFTENKDLIDFSTLYTTTDDVISIPSEPSKEEKSVEKPNVNNVSVDAPVEALQIGESRGGLAKLKNFSDRMKKGITQSNTLSDIRDHLRRSSSLAKQPSGMVSSASAQNIPDTEKGDSILAKYASNSSIKIEKSTFTKLTDTKSMPKNTEMSEPYYSPENLTSCRAFKDTLRKMITVLGNVSYLPKIGCRSEMKEMSKKVRLDSFLDGVLVETEHRREYGQAAQLREVKRCIELFENEGVEILMDHLVGNEVEQDFLVRQMREERAILMRKSNDISSMEQRVLLNRRLTEQILVDNLIQTFLETGFQNSKLASGKTPEVVAVGKFYSEFKFLQAHDERAEFLQNLLTYLRERLMQNYDWNFATESMIARAMTTMERFVMFAVYEIAFWPNREMDQKKDKLLQSVIGKASSSVTPVHEALKIPEHLLGEAPWPSAQAELSMLDNYVTAQEKLNCLVRCCDVINNLVALSSKNAVASADDLTPVLVFVIIKANPRSLLSNLQFIETFAGDQIESGRDAYYWVNFKSAVEYIKTIL</sequence>
<dbReference type="PROSITE" id="PS51205">
    <property type="entry name" value="VPS9"/>
    <property type="match status" value="1"/>
</dbReference>
<dbReference type="EMBL" id="CP090896">
    <property type="protein sequence ID" value="ULT79598.1"/>
    <property type="molecule type" value="Genomic_DNA"/>
</dbReference>
<reference evidence="15 17" key="2">
    <citation type="submission" date="2022-05" db="EMBL/GenBank/DDBJ databases">
        <title>Chromosome-level reference genomes for two strains of Caenorhabditis briggsae: an improved platform for comparative genomics.</title>
        <authorList>
            <person name="Stevens L."/>
            <person name="Andersen E.C."/>
        </authorList>
    </citation>
    <scope>NUCLEOTIDE SEQUENCE [LARGE SCALE GENOMIC DNA]</scope>
    <source>
        <strain evidence="15">QX1410_ONT</strain>
        <tissue evidence="15">Whole-organism</tissue>
    </source>
</reference>
<proteinExistence type="inferred from homology"/>
<dbReference type="GO" id="GO:0005085">
    <property type="term" value="F:guanyl-nucleotide exchange factor activity"/>
    <property type="evidence" value="ECO:0007669"/>
    <property type="project" value="UniProtKB-KW"/>
</dbReference>
<dbReference type="FunFam" id="1.20.1050.80:FF:000001">
    <property type="entry name" value="GTPase-activating protein and VPS9 domain-containing protein 1 isoform X1"/>
    <property type="match status" value="1"/>
</dbReference>
<evidence type="ECO:0000256" key="2">
    <source>
        <dbReference type="ARBA" id="ARBA00004170"/>
    </source>
</evidence>
<evidence type="ECO:0000256" key="1">
    <source>
        <dbReference type="ARBA" id="ARBA00004132"/>
    </source>
</evidence>
<dbReference type="Proteomes" id="UP000829354">
    <property type="component" value="Chromosome X"/>
</dbReference>
<dbReference type="GO" id="GO:0030136">
    <property type="term" value="C:clathrin-coated vesicle"/>
    <property type="evidence" value="ECO:0007669"/>
    <property type="project" value="UniProtKB-SubCell"/>
</dbReference>
<dbReference type="SUPFAM" id="SSF109993">
    <property type="entry name" value="VPS9 domain"/>
    <property type="match status" value="1"/>
</dbReference>
<dbReference type="InterPro" id="IPR037191">
    <property type="entry name" value="VPS9_dom_sf"/>
</dbReference>
<evidence type="ECO:0000313" key="15">
    <source>
        <dbReference type="EMBL" id="ULT79598.1"/>
    </source>
</evidence>
<dbReference type="InterPro" id="IPR045046">
    <property type="entry name" value="Vps9-like"/>
</dbReference>
<evidence type="ECO:0000259" key="14">
    <source>
        <dbReference type="PROSITE" id="PS51205"/>
    </source>
</evidence>
<protein>
    <recommendedName>
        <fullName evidence="11">Receptor-mediated endocytosis protein 6</fullName>
    </recommendedName>
</protein>
<dbReference type="AlphaFoldDB" id="A0AAE8ZN30"/>
<dbReference type="InterPro" id="IPR001936">
    <property type="entry name" value="RasGAP_dom"/>
</dbReference>
<dbReference type="GO" id="GO:0006897">
    <property type="term" value="P:endocytosis"/>
    <property type="evidence" value="ECO:0007669"/>
    <property type="project" value="UniProtKB-KW"/>
</dbReference>
<dbReference type="Pfam" id="PF02204">
    <property type="entry name" value="VPS9"/>
    <property type="match status" value="1"/>
</dbReference>
<keyword evidence="5" id="KW-0254">Endocytosis</keyword>
<evidence type="ECO:0000256" key="6">
    <source>
        <dbReference type="ARBA" id="ARBA00022658"/>
    </source>
</evidence>
<evidence type="ECO:0000256" key="8">
    <source>
        <dbReference type="ARBA" id="ARBA00023329"/>
    </source>
</evidence>
<evidence type="ECO:0000256" key="5">
    <source>
        <dbReference type="ARBA" id="ARBA00022583"/>
    </source>
</evidence>
<dbReference type="PROSITE" id="PS50018">
    <property type="entry name" value="RAS_GTPASE_ACTIV_2"/>
    <property type="match status" value="1"/>
</dbReference>
<dbReference type="GO" id="GO:0005096">
    <property type="term" value="F:GTPase activator activity"/>
    <property type="evidence" value="ECO:0007669"/>
    <property type="project" value="UniProtKB-KW"/>
</dbReference>
<dbReference type="Pfam" id="PF00616">
    <property type="entry name" value="RasGAP"/>
    <property type="match status" value="1"/>
</dbReference>
<dbReference type="EMBL" id="CP092625">
    <property type="protein sequence ID" value="UMM38907.1"/>
    <property type="molecule type" value="Genomic_DNA"/>
</dbReference>
<keyword evidence="4" id="KW-0343">GTPase activation</keyword>
<feature type="domain" description="VPS9" evidence="14">
    <location>
        <begin position="974"/>
        <end position="1112"/>
    </location>
</feature>
<dbReference type="SMART" id="SM00167">
    <property type="entry name" value="VPS9"/>
    <property type="match status" value="1"/>
</dbReference>
<dbReference type="Gene3D" id="1.10.506.10">
    <property type="entry name" value="GTPase Activation - p120gap, domain 1"/>
    <property type="match status" value="1"/>
</dbReference>
<evidence type="ECO:0000256" key="3">
    <source>
        <dbReference type="ARBA" id="ARBA00008489"/>
    </source>
</evidence>
<evidence type="ECO:0000259" key="13">
    <source>
        <dbReference type="PROSITE" id="PS50018"/>
    </source>
</evidence>
<evidence type="ECO:0000313" key="17">
    <source>
        <dbReference type="Proteomes" id="UP000827892"/>
    </source>
</evidence>
<keyword evidence="7" id="KW-0472">Membrane</keyword>
<evidence type="ECO:0000256" key="12">
    <source>
        <dbReference type="SAM" id="MobiDB-lite"/>
    </source>
</evidence>
<dbReference type="FunFam" id="1.10.506.10:FF:000051">
    <property type="entry name" value="Receptor-mediated endocytosis protein 6"/>
    <property type="match status" value="1"/>
</dbReference>
<evidence type="ECO:0000256" key="7">
    <source>
        <dbReference type="ARBA" id="ARBA00023136"/>
    </source>
</evidence>
<comment type="subunit">
    <text evidence="10">Interacts with GDP-bound rab-5. Interacts with alpha-adaptin.</text>
</comment>
<evidence type="ECO:0000256" key="9">
    <source>
        <dbReference type="ARBA" id="ARBA00057996"/>
    </source>
</evidence>
<name>A0AAE8ZN30_CAEBR</name>
<feature type="region of interest" description="Disordered" evidence="12">
    <location>
        <begin position="671"/>
        <end position="690"/>
    </location>
</feature>
<reference evidence="16 18" key="1">
    <citation type="submission" date="2022-04" db="EMBL/GenBank/DDBJ databases">
        <title>Chromosome-level reference genomes for two strains of Caenorhabditis briggsae: an improved platform for comparative genomics.</title>
        <authorList>
            <person name="Stevens L."/>
            <person name="Andersen E."/>
        </authorList>
    </citation>
    <scope>NUCLEOTIDE SEQUENCE [LARGE SCALE GENOMIC DNA]</scope>
    <source>
        <strain evidence="16">VX34</strain>
        <tissue evidence="16">Whole-organism</tissue>
    </source>
</reference>
<dbReference type="Gene3D" id="1.20.1050.80">
    <property type="entry name" value="VPS9 domain"/>
    <property type="match status" value="1"/>
</dbReference>
<evidence type="ECO:0000313" key="16">
    <source>
        <dbReference type="EMBL" id="UMM38907.1"/>
    </source>
</evidence>
<evidence type="ECO:0000313" key="18">
    <source>
        <dbReference type="Proteomes" id="UP000829354"/>
    </source>
</evidence>
<comment type="function">
    <text evidence="9">Acts both as a GTPase-activating protein (GAP) and a guanine nucleotide exchange factor (GEF), and participates in endocytosis. Acts by regulating the activation of rab-5 by exchanging bound GDP for free GTP at clathrin coated pits.</text>
</comment>
<comment type="similarity">
    <text evidence="3">Belongs to the GAPVD1 family.</text>
</comment>
<dbReference type="Proteomes" id="UP000827892">
    <property type="component" value="Chromosome X"/>
</dbReference>
<dbReference type="PANTHER" id="PTHR23101:SF25">
    <property type="entry name" value="GTPASE-ACTIVATING PROTEIN AND VPS9 DOMAIN-CONTAINING PROTEIN 1"/>
    <property type="match status" value="1"/>
</dbReference>
<keyword evidence="8" id="KW-0968">Cytoplasmic vesicle</keyword>
<gene>
    <name evidence="15" type="ORF">L3Y34_010292</name>
    <name evidence="16" type="ORF">L5515_016179</name>
</gene>
<accession>A0AAE8ZN30</accession>
<dbReference type="InterPro" id="IPR003123">
    <property type="entry name" value="VPS9"/>
</dbReference>
<dbReference type="InterPro" id="IPR008936">
    <property type="entry name" value="Rho_GTPase_activation_prot"/>
</dbReference>
<comment type="subcellular location">
    <subcellularLocation>
        <location evidence="1">Cytoplasmic vesicle</location>
        <location evidence="1">Clathrin-coated vesicle</location>
    </subcellularLocation>
    <subcellularLocation>
        <location evidence="2">Membrane</location>
        <topology evidence="2">Peripheral membrane protein</topology>
    </subcellularLocation>
</comment>
<keyword evidence="6" id="KW-0344">Guanine-nucleotide releasing factor</keyword>